<dbReference type="GO" id="GO:0045211">
    <property type="term" value="C:postsynaptic membrane"/>
    <property type="evidence" value="ECO:0007669"/>
    <property type="project" value="UniProtKB-SubCell"/>
</dbReference>
<keyword evidence="18" id="KW-1015">Disulfide bond</keyword>
<evidence type="ECO:0000256" key="11">
    <source>
        <dbReference type="ARBA" id="ARBA00023180"/>
    </source>
</evidence>
<feature type="transmembrane region" description="Helical" evidence="19">
    <location>
        <begin position="616"/>
        <end position="635"/>
    </location>
</feature>
<feature type="binding site" evidence="16">
    <location>
        <position position="571"/>
    </location>
    <ligand>
        <name>L-glutamate</name>
        <dbReference type="ChEBI" id="CHEBI:29985"/>
    </ligand>
</feature>
<feature type="disulfide bond" evidence="18">
    <location>
        <begin position="817"/>
        <end position="873"/>
    </location>
</feature>
<evidence type="ECO:0000256" key="14">
    <source>
        <dbReference type="ARBA" id="ARBA00023303"/>
    </source>
</evidence>
<evidence type="ECO:0000313" key="22">
    <source>
        <dbReference type="EMBL" id="KAI1710186.1"/>
    </source>
</evidence>
<keyword evidence="9 19" id="KW-0472">Membrane</keyword>
<dbReference type="SMART" id="SM00918">
    <property type="entry name" value="Lig_chan-Glu_bd"/>
    <property type="match status" value="1"/>
</dbReference>
<sequence length="1181" mass="135689">MPYPLAICSLIFLIYGSNFIFARAQQNPFKFGAIFRRNEDAHLIAAFNFSLDWVNGHFKSVASSTVGLSYSDGTEFERVVEVLLEEKDHYEIINKACKLFEQDKVIALFAPADPFLITQLSRLTDQLDIPLFTVADDFSYNRFDSSSGAHTASQISGKTLPPSRINLFPQAHLMEAISDLILHWRWSRIIVVYVDVERMQRLLPFLEGEPYSAIRFYFVRVENGDFLQAARKIKILEDCTNVHQKECSEYSRILLDMDPVGTYEFLLAALQMGFIELKHWFLLTTLDLKSMDIELFRHNHARFISVDAIDPQFLKANPTPAFNYSHYVANIQDHWVHRNPKSRNIKMSEASFLFDAVYLAAHSLMSYSEKYPAVRSVSAPTQHTSVKCQSTTHSHVPYGYGRTLIDHIRNTTLSGLTGQLSRVHRPLFHSNYHNYSFRINLLGYTGNIDDIGYWEPINDVQVNMSHDSKAQLQRNVKVSDELKPHFRVTTIMERPYVMLRKNHFDLDTNSQFEGFCIDLLEELANDLGFTYTIHVVKDNKYGSDLYGNGTWDGMIGEILRAEADMIVAPFTANFRRAEVVDFTKPFLSLGISILFKIPEDTQPDLFSFLNPLSIEIWVWILLSICALTFGMYIVAQVTPYEWNLSFSCCTAHQPHPAAQYASSPKDTLVQLSNNYSFFNTLWYVMSTMLKGGCDFGPRAVSTRLLGGTWWVFTLVLVSAYTANLAAVLTVSRPHIPIRSLDDLANQSDILYGTIRDGSTMQFFQESKIPTHVKMWNQMKNKNVFVRNNREGVDRVLKDNYAYLMESSSLEYEVQQNCNLTQIGGVLGSKGYGIALQKKSEWTDRISRQILLYQKRGIIEMKKTKWWRSKGASCHGVGSGQVKQQRISLNLYNVSGLFLILFAGLAFSLFIVTVEFYVRQKELRQQKQQADALLRPMGAKSNAAKKNKRKKKEKPIKAYELKQFNGLEESQMEKVPFRSRKKYVLGDIDTTLRILDTEKRPYVSLHLFSEMYKEISSRDLQDDLRLSDLNLMSIMQHLEQNNCDNVALIPGDDYGITQTKFVFKRYQNADVNPNTQSDDIISFDDPTESLRRETVRESDDLGMPAIDLSEYGLAELAIQEIQQNDERIYFEQNDNCSLSSKDRDGEMQFFHLASGRIINYEKAFEQRRNIATKTFVVNFYVN</sequence>
<dbReference type="InterPro" id="IPR001320">
    <property type="entry name" value="Iontro_rcpt_C"/>
</dbReference>
<evidence type="ECO:0000256" key="8">
    <source>
        <dbReference type="ARBA" id="ARBA00023065"/>
    </source>
</evidence>
<comment type="similarity">
    <text evidence="2">Belongs to the glutamate-gated ion channel (TC 1.A.10.1) family.</text>
</comment>
<keyword evidence="8" id="KW-0406">Ion transport</keyword>
<keyword evidence="3" id="KW-0813">Transport</keyword>
<evidence type="ECO:0000256" key="18">
    <source>
        <dbReference type="PIRSR" id="PIRSR601508-3"/>
    </source>
</evidence>
<dbReference type="FunFam" id="3.40.190.10:FF:000024">
    <property type="entry name" value="Glutamate receptor, ionotropic, delta 1"/>
    <property type="match status" value="1"/>
</dbReference>
<evidence type="ECO:0000256" key="9">
    <source>
        <dbReference type="ARBA" id="ARBA00023136"/>
    </source>
</evidence>
<feature type="disulfide bond" evidence="18">
    <location>
        <begin position="97"/>
        <end position="388"/>
    </location>
</feature>
<dbReference type="InterPro" id="IPR001828">
    <property type="entry name" value="ANF_lig-bd_rcpt"/>
</dbReference>
<keyword evidence="4" id="KW-1003">Cell membrane</keyword>
<evidence type="ECO:0000256" key="17">
    <source>
        <dbReference type="PIRSR" id="PIRSR601508-2"/>
    </source>
</evidence>
<dbReference type="GO" id="GO:0038023">
    <property type="term" value="F:signaling receptor activity"/>
    <property type="evidence" value="ECO:0007669"/>
    <property type="project" value="InterPro"/>
</dbReference>
<keyword evidence="10" id="KW-0675">Receptor</keyword>
<dbReference type="SMART" id="SM00079">
    <property type="entry name" value="PBPe"/>
    <property type="match status" value="1"/>
</dbReference>
<feature type="transmembrane region" description="Helical" evidence="19">
    <location>
        <begin position="708"/>
        <end position="730"/>
    </location>
</feature>
<evidence type="ECO:0000256" key="12">
    <source>
        <dbReference type="ARBA" id="ARBA00023257"/>
    </source>
</evidence>
<feature type="binding site" evidence="16">
    <location>
        <position position="759"/>
    </location>
    <ligand>
        <name>L-glutamate</name>
        <dbReference type="ChEBI" id="CHEBI:29985"/>
    </ligand>
</feature>
<dbReference type="Proteomes" id="UP001201812">
    <property type="component" value="Unassembled WGS sequence"/>
</dbReference>
<comment type="caution">
    <text evidence="22">The sequence shown here is derived from an EMBL/GenBank/DDBJ whole genome shotgun (WGS) entry which is preliminary data.</text>
</comment>
<evidence type="ECO:0000256" key="3">
    <source>
        <dbReference type="ARBA" id="ARBA00022448"/>
    </source>
</evidence>
<feature type="binding site" evidence="16">
    <location>
        <position position="576"/>
    </location>
    <ligand>
        <name>L-glutamate</name>
        <dbReference type="ChEBI" id="CHEBI:29985"/>
    </ligand>
</feature>
<organism evidence="22 23">
    <name type="scientific">Ditylenchus destructor</name>
    <dbReference type="NCBI Taxonomy" id="166010"/>
    <lineage>
        <taxon>Eukaryota</taxon>
        <taxon>Metazoa</taxon>
        <taxon>Ecdysozoa</taxon>
        <taxon>Nematoda</taxon>
        <taxon>Chromadorea</taxon>
        <taxon>Rhabditida</taxon>
        <taxon>Tylenchina</taxon>
        <taxon>Tylenchomorpha</taxon>
        <taxon>Sphaerularioidea</taxon>
        <taxon>Anguinidae</taxon>
        <taxon>Anguininae</taxon>
        <taxon>Ditylenchus</taxon>
    </lineage>
</organism>
<dbReference type="Gene3D" id="3.40.50.2300">
    <property type="match status" value="2"/>
</dbReference>
<dbReference type="AlphaFoldDB" id="A0AAD4R4X3"/>
<gene>
    <name evidence="22" type="ORF">DdX_10862</name>
</gene>
<evidence type="ECO:0000259" key="21">
    <source>
        <dbReference type="SMART" id="SM00918"/>
    </source>
</evidence>
<evidence type="ECO:0000256" key="15">
    <source>
        <dbReference type="ARBA" id="ARBA00034100"/>
    </source>
</evidence>
<dbReference type="Gene3D" id="3.40.190.10">
    <property type="entry name" value="Periplasmic binding protein-like II"/>
    <property type="match status" value="2"/>
</dbReference>
<keyword evidence="23" id="KW-1185">Reference proteome</keyword>
<keyword evidence="13" id="KW-1071">Ligand-gated ion channel</keyword>
<evidence type="ECO:0000256" key="16">
    <source>
        <dbReference type="PIRSR" id="PIRSR601508-1"/>
    </source>
</evidence>
<feature type="binding site" evidence="16">
    <location>
        <position position="758"/>
    </location>
    <ligand>
        <name>L-glutamate</name>
        <dbReference type="ChEBI" id="CHEBI:29985"/>
    </ligand>
</feature>
<dbReference type="PRINTS" id="PR00177">
    <property type="entry name" value="NMDARECEPTOR"/>
</dbReference>
<proteinExistence type="inferred from homology"/>
<dbReference type="SUPFAM" id="SSF53850">
    <property type="entry name" value="Periplasmic binding protein-like II"/>
    <property type="match status" value="1"/>
</dbReference>
<keyword evidence="14" id="KW-0407">Ion channel</keyword>
<dbReference type="Pfam" id="PF10613">
    <property type="entry name" value="Lig_chan-Glu_bd"/>
    <property type="match status" value="1"/>
</dbReference>
<comment type="subcellular location">
    <subcellularLocation>
        <location evidence="1">Cell membrane</location>
        <topology evidence="1">Multi-pass membrane protein</topology>
    </subcellularLocation>
    <subcellularLocation>
        <location evidence="15">Postsynaptic cell membrane</location>
    </subcellularLocation>
</comment>
<evidence type="ECO:0000256" key="7">
    <source>
        <dbReference type="ARBA" id="ARBA00023018"/>
    </source>
</evidence>
<dbReference type="PANTHER" id="PTHR18966">
    <property type="entry name" value="IONOTROPIC GLUTAMATE RECEPTOR"/>
    <property type="match status" value="1"/>
</dbReference>
<evidence type="ECO:0000259" key="20">
    <source>
        <dbReference type="SMART" id="SM00079"/>
    </source>
</evidence>
<keyword evidence="12" id="KW-0628">Postsynaptic cell membrane</keyword>
<dbReference type="FunFam" id="1.10.287.70:FF:000105">
    <property type="entry name" value="Eye-enriched kainate receptor, isoform A"/>
    <property type="match status" value="1"/>
</dbReference>
<keyword evidence="7" id="KW-0770">Synapse</keyword>
<dbReference type="FunFam" id="3.40.190.10:FF:000439">
    <property type="entry name" value="GLutamate Receptor family (AMPA)"/>
    <property type="match status" value="1"/>
</dbReference>
<feature type="transmembrane region" description="Helical" evidence="19">
    <location>
        <begin position="890"/>
        <end position="917"/>
    </location>
</feature>
<evidence type="ECO:0000256" key="6">
    <source>
        <dbReference type="ARBA" id="ARBA00022989"/>
    </source>
</evidence>
<accession>A0AAD4R4X3</accession>
<keyword evidence="5 19" id="KW-0812">Transmembrane</keyword>
<dbReference type="EMBL" id="JAKKPZ010000027">
    <property type="protein sequence ID" value="KAI1710186.1"/>
    <property type="molecule type" value="Genomic_DNA"/>
</dbReference>
<evidence type="ECO:0000256" key="2">
    <source>
        <dbReference type="ARBA" id="ARBA00008685"/>
    </source>
</evidence>
<keyword evidence="6 19" id="KW-1133">Transmembrane helix</keyword>
<evidence type="ECO:0000256" key="10">
    <source>
        <dbReference type="ARBA" id="ARBA00023170"/>
    </source>
</evidence>
<evidence type="ECO:0000256" key="5">
    <source>
        <dbReference type="ARBA" id="ARBA00022692"/>
    </source>
</evidence>
<dbReference type="InterPro" id="IPR015683">
    <property type="entry name" value="Ionotropic_Glu_rcpt"/>
</dbReference>
<dbReference type="InterPro" id="IPR019594">
    <property type="entry name" value="Glu/Gly-bd"/>
</dbReference>
<name>A0AAD4R4X3_9BILA</name>
<reference evidence="22" key="1">
    <citation type="submission" date="2022-01" db="EMBL/GenBank/DDBJ databases">
        <title>Genome Sequence Resource for Two Populations of Ditylenchus destructor, the Migratory Endoparasitic Phytonematode.</title>
        <authorList>
            <person name="Zhang H."/>
            <person name="Lin R."/>
            <person name="Xie B."/>
        </authorList>
    </citation>
    <scope>NUCLEOTIDE SEQUENCE</scope>
    <source>
        <strain evidence="22">BazhouSP</strain>
    </source>
</reference>
<dbReference type="GO" id="GO:0015276">
    <property type="term" value="F:ligand-gated monoatomic ion channel activity"/>
    <property type="evidence" value="ECO:0007669"/>
    <property type="project" value="InterPro"/>
</dbReference>
<feature type="site" description="Crucial to convey clamshell closure to channel opening" evidence="17">
    <location>
        <position position="737"/>
    </location>
</feature>
<evidence type="ECO:0000256" key="4">
    <source>
        <dbReference type="ARBA" id="ARBA00022475"/>
    </source>
</evidence>
<feature type="domain" description="Ionotropic glutamate receptor C-terminal" evidence="20">
    <location>
        <begin position="485"/>
        <end position="868"/>
    </location>
</feature>
<keyword evidence="11" id="KW-0325">Glycoprotein</keyword>
<feature type="domain" description="Ionotropic glutamate receptor L-glutamate and glycine-binding" evidence="21">
    <location>
        <begin position="495"/>
        <end position="560"/>
    </location>
</feature>
<dbReference type="SUPFAM" id="SSF53822">
    <property type="entry name" value="Periplasmic binding protein-like I"/>
    <property type="match status" value="1"/>
</dbReference>
<dbReference type="Pfam" id="PF01094">
    <property type="entry name" value="ANF_receptor"/>
    <property type="match status" value="1"/>
</dbReference>
<protein>
    <submittedName>
        <fullName evidence="22">Ligated ion channel l-glutamate- and glycine-binding site domain-containing protein</fullName>
    </submittedName>
</protein>
<dbReference type="Pfam" id="PF00060">
    <property type="entry name" value="Lig_chan"/>
    <property type="match status" value="1"/>
</dbReference>
<dbReference type="InterPro" id="IPR028082">
    <property type="entry name" value="Peripla_BP_I"/>
</dbReference>
<evidence type="ECO:0000313" key="23">
    <source>
        <dbReference type="Proteomes" id="UP001201812"/>
    </source>
</evidence>
<evidence type="ECO:0000256" key="1">
    <source>
        <dbReference type="ARBA" id="ARBA00004651"/>
    </source>
</evidence>
<evidence type="ECO:0000256" key="13">
    <source>
        <dbReference type="ARBA" id="ARBA00023286"/>
    </source>
</evidence>
<feature type="binding site" evidence="16">
    <location>
        <position position="569"/>
    </location>
    <ligand>
        <name>L-glutamate</name>
        <dbReference type="ChEBI" id="CHEBI:29985"/>
    </ligand>
</feature>
<evidence type="ECO:0000256" key="19">
    <source>
        <dbReference type="SAM" id="Phobius"/>
    </source>
</evidence>
<feature type="binding site" evidence="16">
    <location>
        <position position="805"/>
    </location>
    <ligand>
        <name>L-glutamate</name>
        <dbReference type="ChEBI" id="CHEBI:29985"/>
    </ligand>
</feature>
<dbReference type="InterPro" id="IPR001508">
    <property type="entry name" value="Iono_Glu_rcpt_met"/>
</dbReference>